<name>A0A0M0LJI1_9BACL</name>
<accession>A0A0M0LJI1</accession>
<evidence type="ECO:0008006" key="3">
    <source>
        <dbReference type="Google" id="ProtNLM"/>
    </source>
</evidence>
<organism evidence="1 2">
    <name type="scientific">Viridibacillus arvi</name>
    <dbReference type="NCBI Taxonomy" id="263475"/>
    <lineage>
        <taxon>Bacteria</taxon>
        <taxon>Bacillati</taxon>
        <taxon>Bacillota</taxon>
        <taxon>Bacilli</taxon>
        <taxon>Bacillales</taxon>
        <taxon>Caryophanaceae</taxon>
        <taxon>Viridibacillus</taxon>
    </lineage>
</organism>
<evidence type="ECO:0000313" key="1">
    <source>
        <dbReference type="EMBL" id="KOO51052.1"/>
    </source>
</evidence>
<gene>
    <name evidence="1" type="ORF">AMD00_00610</name>
</gene>
<comment type="caution">
    <text evidence="1">The sequence shown here is derived from an EMBL/GenBank/DDBJ whole genome shotgun (WGS) entry which is preliminary data.</text>
</comment>
<dbReference type="Pfam" id="PF10903">
    <property type="entry name" value="DUF2691"/>
    <property type="match status" value="1"/>
</dbReference>
<reference evidence="2" key="1">
    <citation type="submission" date="2015-08" db="EMBL/GenBank/DDBJ databases">
        <title>Fjat-10028 dsm 16317.</title>
        <authorList>
            <person name="Liu B."/>
            <person name="Wang J."/>
            <person name="Zhu Y."/>
            <person name="Liu G."/>
            <person name="Chen Q."/>
            <person name="Chen Z."/>
            <person name="Lan J."/>
            <person name="Che J."/>
            <person name="Ge C."/>
            <person name="Shi H."/>
            <person name="Pan Z."/>
            <person name="Liu X."/>
        </authorList>
    </citation>
    <scope>NUCLEOTIDE SEQUENCE [LARGE SCALE GENOMIC DNA]</scope>
    <source>
        <strain evidence="2">DSM 16317</strain>
    </source>
</reference>
<sequence length="154" mass="17935">MKRGISFEIPNEYGTLLGEVLKPIDTTVFSWRIGNGESYIVLDDELDKELFSEDRKEIEGAELKNILENNIYYIIFADLQAYTEGEFSDIETYEEFIESQCKIVLLVVDSCYVTIYCKNKETIELLYKNAAECGYEDVKYITEVNDTRTRLSVW</sequence>
<dbReference type="AlphaFoldDB" id="A0A0M0LJI1"/>
<dbReference type="STRING" id="263475.AMD00_00610"/>
<evidence type="ECO:0000313" key="2">
    <source>
        <dbReference type="Proteomes" id="UP000036867"/>
    </source>
</evidence>
<proteinExistence type="predicted"/>
<dbReference type="Proteomes" id="UP000036867">
    <property type="component" value="Unassembled WGS sequence"/>
</dbReference>
<dbReference type="EMBL" id="LILB01000001">
    <property type="protein sequence ID" value="KOO51052.1"/>
    <property type="molecule type" value="Genomic_DNA"/>
</dbReference>
<dbReference type="OrthoDB" id="2625810at2"/>
<dbReference type="GeneID" id="301134624"/>
<protein>
    <recommendedName>
        <fullName evidence="3">Prophage protein</fullName>
    </recommendedName>
</protein>
<keyword evidence="2" id="KW-1185">Reference proteome</keyword>
<dbReference type="RefSeq" id="WP_053415168.1">
    <property type="nucleotide sequence ID" value="NZ_LILB01000001.1"/>
</dbReference>
<dbReference type="InterPro" id="IPR020216">
    <property type="entry name" value="Uncharacterised_YncE"/>
</dbReference>